<accession>A0A0E0R520</accession>
<dbReference type="Gramene" id="ORUFI11G05070.1">
    <property type="protein sequence ID" value="ORUFI11G05070.1"/>
    <property type="gene ID" value="ORUFI11G05070"/>
</dbReference>
<organism evidence="1 2">
    <name type="scientific">Oryza rufipogon</name>
    <name type="common">Brownbeard rice</name>
    <name type="synonym">Asian wild rice</name>
    <dbReference type="NCBI Taxonomy" id="4529"/>
    <lineage>
        <taxon>Eukaryota</taxon>
        <taxon>Viridiplantae</taxon>
        <taxon>Streptophyta</taxon>
        <taxon>Embryophyta</taxon>
        <taxon>Tracheophyta</taxon>
        <taxon>Spermatophyta</taxon>
        <taxon>Magnoliopsida</taxon>
        <taxon>Liliopsida</taxon>
        <taxon>Poales</taxon>
        <taxon>Poaceae</taxon>
        <taxon>BOP clade</taxon>
        <taxon>Oryzoideae</taxon>
        <taxon>Oryzeae</taxon>
        <taxon>Oryzinae</taxon>
        <taxon>Oryza</taxon>
    </lineage>
</organism>
<evidence type="ECO:0000313" key="2">
    <source>
        <dbReference type="Proteomes" id="UP000008022"/>
    </source>
</evidence>
<reference evidence="1" key="2">
    <citation type="submission" date="2015-06" db="UniProtKB">
        <authorList>
            <consortium name="EnsemblPlants"/>
        </authorList>
    </citation>
    <scope>IDENTIFICATION</scope>
</reference>
<reference evidence="2" key="1">
    <citation type="submission" date="2013-06" db="EMBL/GenBank/DDBJ databases">
        <authorList>
            <person name="Zhao Q."/>
        </authorList>
    </citation>
    <scope>NUCLEOTIDE SEQUENCE</scope>
    <source>
        <strain evidence="2">cv. W1943</strain>
    </source>
</reference>
<proteinExistence type="predicted"/>
<name>A0A0E0R520_ORYRU</name>
<evidence type="ECO:0000313" key="1">
    <source>
        <dbReference type="EnsemblPlants" id="ORUFI11G05070.1"/>
    </source>
</evidence>
<dbReference type="Proteomes" id="UP000008022">
    <property type="component" value="Unassembled WGS sequence"/>
</dbReference>
<sequence>MIASTGRSKSKQKIRENSWYFQYLSSTPRVGFSAPRILARRIVTASEGRQQLMVLSVVSRGWLAQVQAGKRKRRCKVRARRLRCFPPGCGSDDLLSAGCLGGCLLRAI</sequence>
<dbReference type="EnsemblPlants" id="ORUFI11G05070.1">
    <property type="protein sequence ID" value="ORUFI11G05070.1"/>
    <property type="gene ID" value="ORUFI11G05070"/>
</dbReference>
<dbReference type="HOGENOM" id="CLU_2324321_0_0_1"/>
<keyword evidence="2" id="KW-1185">Reference proteome</keyword>
<dbReference type="AlphaFoldDB" id="A0A0E0R520"/>
<protein>
    <submittedName>
        <fullName evidence="1">Uncharacterized protein</fullName>
    </submittedName>
</protein>